<name>A0A6A6T2M0_9PLEO</name>
<dbReference type="AlphaFoldDB" id="A0A6A6T2M0"/>
<reference evidence="2" key="1">
    <citation type="journal article" date="2020" name="Stud. Mycol.">
        <title>101 Dothideomycetes genomes: a test case for predicting lifestyles and emergence of pathogens.</title>
        <authorList>
            <person name="Haridas S."/>
            <person name="Albert R."/>
            <person name="Binder M."/>
            <person name="Bloem J."/>
            <person name="Labutti K."/>
            <person name="Salamov A."/>
            <person name="Andreopoulos B."/>
            <person name="Baker S."/>
            <person name="Barry K."/>
            <person name="Bills G."/>
            <person name="Bluhm B."/>
            <person name="Cannon C."/>
            <person name="Castanera R."/>
            <person name="Culley D."/>
            <person name="Daum C."/>
            <person name="Ezra D."/>
            <person name="Gonzalez J."/>
            <person name="Henrissat B."/>
            <person name="Kuo A."/>
            <person name="Liang C."/>
            <person name="Lipzen A."/>
            <person name="Lutzoni F."/>
            <person name="Magnuson J."/>
            <person name="Mondo S."/>
            <person name="Nolan M."/>
            <person name="Ohm R."/>
            <person name="Pangilinan J."/>
            <person name="Park H.-J."/>
            <person name="Ramirez L."/>
            <person name="Alfaro M."/>
            <person name="Sun H."/>
            <person name="Tritt A."/>
            <person name="Yoshinaga Y."/>
            <person name="Zwiers L.-H."/>
            <person name="Turgeon B."/>
            <person name="Goodwin S."/>
            <person name="Spatafora J."/>
            <person name="Crous P."/>
            <person name="Grigoriev I."/>
        </authorList>
    </citation>
    <scope>NUCLEOTIDE SEQUENCE</scope>
    <source>
        <strain evidence="2">CBS 122681</strain>
    </source>
</reference>
<feature type="region of interest" description="Disordered" evidence="1">
    <location>
        <begin position="140"/>
        <end position="172"/>
    </location>
</feature>
<proteinExistence type="predicted"/>
<sequence length="172" mass="19937">MVDHDRSIHAAAILCCATVAARRDGDKRKWADRWTSYNMRIICRHPAIAHSRSQMVRCTYHQLQWFDHTNKKPCYTFQPFKAVVPKCRHQAPPFSAGSIASTQIHGRRMHALTLQRADWDPRRLSSCMLRWQRIQRTQGAIRQARRDVGRGDCSTNQRRPWRSSPLASPCGC</sequence>
<gene>
    <name evidence="2" type="ORF">K491DRAFT_494216</name>
</gene>
<evidence type="ECO:0000256" key="1">
    <source>
        <dbReference type="SAM" id="MobiDB-lite"/>
    </source>
</evidence>
<evidence type="ECO:0000313" key="2">
    <source>
        <dbReference type="EMBL" id="KAF2653932.1"/>
    </source>
</evidence>
<protein>
    <submittedName>
        <fullName evidence="2">Uncharacterized protein</fullName>
    </submittedName>
</protein>
<organism evidence="2 3">
    <name type="scientific">Lophiostoma macrostomum CBS 122681</name>
    <dbReference type="NCBI Taxonomy" id="1314788"/>
    <lineage>
        <taxon>Eukaryota</taxon>
        <taxon>Fungi</taxon>
        <taxon>Dikarya</taxon>
        <taxon>Ascomycota</taxon>
        <taxon>Pezizomycotina</taxon>
        <taxon>Dothideomycetes</taxon>
        <taxon>Pleosporomycetidae</taxon>
        <taxon>Pleosporales</taxon>
        <taxon>Lophiostomataceae</taxon>
        <taxon>Lophiostoma</taxon>
    </lineage>
</organism>
<keyword evidence="3" id="KW-1185">Reference proteome</keyword>
<evidence type="ECO:0000313" key="3">
    <source>
        <dbReference type="Proteomes" id="UP000799324"/>
    </source>
</evidence>
<dbReference type="EMBL" id="MU004372">
    <property type="protein sequence ID" value="KAF2653932.1"/>
    <property type="molecule type" value="Genomic_DNA"/>
</dbReference>
<accession>A0A6A6T2M0</accession>
<dbReference type="Proteomes" id="UP000799324">
    <property type="component" value="Unassembled WGS sequence"/>
</dbReference>